<proteinExistence type="inferred from homology"/>
<evidence type="ECO:0000256" key="4">
    <source>
        <dbReference type="ARBA" id="ARBA00022729"/>
    </source>
</evidence>
<dbReference type="InterPro" id="IPR022352">
    <property type="entry name" value="Ins/IGF/rlx"/>
</dbReference>
<dbReference type="InterPro" id="IPR036438">
    <property type="entry name" value="Insulin-like_sf"/>
</dbReference>
<dbReference type="PROSITE" id="PS00262">
    <property type="entry name" value="INSULIN"/>
    <property type="match status" value="1"/>
</dbReference>
<feature type="signal peptide" evidence="7">
    <location>
        <begin position="1"/>
        <end position="24"/>
    </location>
</feature>
<dbReference type="GO" id="GO:0005576">
    <property type="term" value="C:extracellular region"/>
    <property type="evidence" value="ECO:0007669"/>
    <property type="project" value="UniProtKB-SubCell"/>
</dbReference>
<sequence>MSSTRSSMAALVLTILAATAMVQAAEMRLCGRHLVNALAMMCDEFPDLHFGVKKSTIDFDRMVDYPVDDWMSSMMDSTSTNSVDSMMDPSSQSQQQTKIPIWMTMMYPQNYGFRSASNRNDLIPARFRKSVHSGIVDECCLRSCSMQQLAKYCKTLVTG</sequence>
<evidence type="ECO:0000256" key="6">
    <source>
        <dbReference type="RuleBase" id="RU000406"/>
    </source>
</evidence>
<protein>
    <submittedName>
        <fullName evidence="9">Putative conserved secreted protein</fullName>
    </submittedName>
</protein>
<keyword evidence="3" id="KW-0165">Cleavage on pair of basic residues</keyword>
<evidence type="ECO:0000259" key="8">
    <source>
        <dbReference type="SMART" id="SM00078"/>
    </source>
</evidence>
<keyword evidence="4 7" id="KW-0732">Signal</keyword>
<evidence type="ECO:0000256" key="5">
    <source>
        <dbReference type="ARBA" id="ARBA00023157"/>
    </source>
</evidence>
<evidence type="ECO:0000256" key="1">
    <source>
        <dbReference type="ARBA" id="ARBA00009034"/>
    </source>
</evidence>
<evidence type="ECO:0000256" key="7">
    <source>
        <dbReference type="SAM" id="SignalP"/>
    </source>
</evidence>
<feature type="domain" description="Insulin-like" evidence="8">
    <location>
        <begin position="27"/>
        <end position="153"/>
    </location>
</feature>
<evidence type="ECO:0000256" key="3">
    <source>
        <dbReference type="ARBA" id="ARBA00022685"/>
    </source>
</evidence>
<organism evidence="9">
    <name type="scientific">Culex tarsalis</name>
    <name type="common">Encephalitis mosquito</name>
    <dbReference type="NCBI Taxonomy" id="7177"/>
    <lineage>
        <taxon>Eukaryota</taxon>
        <taxon>Metazoa</taxon>
        <taxon>Ecdysozoa</taxon>
        <taxon>Arthropoda</taxon>
        <taxon>Hexapoda</taxon>
        <taxon>Insecta</taxon>
        <taxon>Pterygota</taxon>
        <taxon>Neoptera</taxon>
        <taxon>Endopterygota</taxon>
        <taxon>Diptera</taxon>
        <taxon>Nematocera</taxon>
        <taxon>Culicoidea</taxon>
        <taxon>Culicidae</taxon>
        <taxon>Culicinae</taxon>
        <taxon>Culicini</taxon>
        <taxon>Culex</taxon>
        <taxon>Culex</taxon>
    </lineage>
</organism>
<dbReference type="GO" id="GO:0005179">
    <property type="term" value="F:hormone activity"/>
    <property type="evidence" value="ECO:0007669"/>
    <property type="project" value="InterPro"/>
</dbReference>
<dbReference type="InterPro" id="IPR022353">
    <property type="entry name" value="Insulin_CS"/>
</dbReference>
<dbReference type="EMBL" id="GFDL01004504">
    <property type="protein sequence ID" value="JAV30541.1"/>
    <property type="molecule type" value="Transcribed_RNA"/>
</dbReference>
<keyword evidence="6" id="KW-0964">Secreted</keyword>
<keyword evidence="5" id="KW-1015">Disulfide bond</keyword>
<dbReference type="PANTHER" id="PTHR13647:SF4">
    <property type="entry name" value="INSULIN-LIKE PEPTIDE 1-RELATED"/>
    <property type="match status" value="1"/>
</dbReference>
<comment type="similarity">
    <text evidence="1 6">Belongs to the insulin family.</text>
</comment>
<comment type="subunit">
    <text evidence="2">Heterodimer of a B chain and an A chain linked by two disulfide bonds.</text>
</comment>
<comment type="subcellular location">
    <subcellularLocation>
        <location evidence="6">Secreted</location>
    </subcellularLocation>
</comment>
<name>A0A1Q3FSF9_CULTA</name>
<dbReference type="PRINTS" id="PR00276">
    <property type="entry name" value="INSULINFAMLY"/>
</dbReference>
<dbReference type="SMART" id="SM00078">
    <property type="entry name" value="IlGF"/>
    <property type="match status" value="1"/>
</dbReference>
<dbReference type="InterPro" id="IPR016179">
    <property type="entry name" value="Insulin-like"/>
</dbReference>
<dbReference type="CDD" id="cd04366">
    <property type="entry name" value="IlGF_insulin_bombyxin_like"/>
    <property type="match status" value="1"/>
</dbReference>
<dbReference type="SUPFAM" id="SSF56994">
    <property type="entry name" value="Insulin-like"/>
    <property type="match status" value="1"/>
</dbReference>
<feature type="chain" id="PRO_5012275713" evidence="7">
    <location>
        <begin position="25"/>
        <end position="159"/>
    </location>
</feature>
<dbReference type="Gene3D" id="1.10.100.10">
    <property type="entry name" value="Insulin-like"/>
    <property type="match status" value="1"/>
</dbReference>
<evidence type="ECO:0000256" key="2">
    <source>
        <dbReference type="ARBA" id="ARBA00011207"/>
    </source>
</evidence>
<dbReference type="AlphaFoldDB" id="A0A1Q3FSF9"/>
<evidence type="ECO:0000313" key="9">
    <source>
        <dbReference type="EMBL" id="JAV30541.1"/>
    </source>
</evidence>
<accession>A0A1Q3FSF9</accession>
<dbReference type="Pfam" id="PF00049">
    <property type="entry name" value="Insulin"/>
    <property type="match status" value="1"/>
</dbReference>
<dbReference type="PANTHER" id="PTHR13647">
    <property type="entry name" value="INSULIN-LIKE PEPTIDE 2-RELATED"/>
    <property type="match status" value="1"/>
</dbReference>
<reference evidence="9" key="1">
    <citation type="submission" date="2017-01" db="EMBL/GenBank/DDBJ databases">
        <title>A deep insight into the sialotranscriptome of adult male and female Cluex tarsalis mosquitoes.</title>
        <authorList>
            <person name="Ribeiro J.M."/>
            <person name="Moreira F."/>
            <person name="Bernard K.A."/>
            <person name="Calvo E."/>
        </authorList>
    </citation>
    <scope>NUCLEOTIDE SEQUENCE</scope>
    <source>
        <strain evidence="9">Kern County</strain>
        <tissue evidence="9">Salivary glands</tissue>
    </source>
</reference>